<dbReference type="EMBL" id="GGFJ01014117">
    <property type="protein sequence ID" value="MBW63258.1"/>
    <property type="molecule type" value="Transcribed_RNA"/>
</dbReference>
<accession>A0A2M4CE96</accession>
<dbReference type="AlphaFoldDB" id="A0A2M4CE96"/>
<evidence type="ECO:0000313" key="1">
    <source>
        <dbReference type="EMBL" id="MBW63258.1"/>
    </source>
</evidence>
<protein>
    <submittedName>
        <fullName evidence="1">Putative secreted protein</fullName>
    </submittedName>
</protein>
<proteinExistence type="predicted"/>
<reference evidence="1" key="1">
    <citation type="submission" date="2018-01" db="EMBL/GenBank/DDBJ databases">
        <title>An insight into the sialome of Amazonian anophelines.</title>
        <authorList>
            <person name="Ribeiro J.M."/>
            <person name="Scarpassa V."/>
            <person name="Calvo E."/>
        </authorList>
    </citation>
    <scope>NUCLEOTIDE SEQUENCE</scope>
    <source>
        <tissue evidence="1">Salivary glands</tissue>
    </source>
</reference>
<name>A0A2M4CE96_9DIPT</name>
<sequence length="74" mass="7488">MASRSPTVVVVAAAAELEALVELATIIPTIKLALCYNKAAQEVTPPSQLSPPPPAASPPPQILLVAAVVTPPPV</sequence>
<organism evidence="1">
    <name type="scientific">Anopheles marajoara</name>
    <dbReference type="NCBI Taxonomy" id="58244"/>
    <lineage>
        <taxon>Eukaryota</taxon>
        <taxon>Metazoa</taxon>
        <taxon>Ecdysozoa</taxon>
        <taxon>Arthropoda</taxon>
        <taxon>Hexapoda</taxon>
        <taxon>Insecta</taxon>
        <taxon>Pterygota</taxon>
        <taxon>Neoptera</taxon>
        <taxon>Endopterygota</taxon>
        <taxon>Diptera</taxon>
        <taxon>Nematocera</taxon>
        <taxon>Culicoidea</taxon>
        <taxon>Culicidae</taxon>
        <taxon>Anophelinae</taxon>
        <taxon>Anopheles</taxon>
    </lineage>
</organism>